<evidence type="ECO:0000256" key="5">
    <source>
        <dbReference type="ARBA" id="ARBA00023136"/>
    </source>
</evidence>
<dbReference type="SUPFAM" id="SSF81665">
    <property type="entry name" value="Calcium ATPase, transmembrane domain M"/>
    <property type="match status" value="1"/>
</dbReference>
<dbReference type="STRING" id="1617426.TR69_WS6001000489"/>
<dbReference type="InterPro" id="IPR006068">
    <property type="entry name" value="ATPase_P-typ_cation-transptr_C"/>
</dbReference>
<evidence type="ECO:0000256" key="3">
    <source>
        <dbReference type="ARBA" id="ARBA00022692"/>
    </source>
</evidence>
<dbReference type="Pfam" id="PF00702">
    <property type="entry name" value="Hydrolase"/>
    <property type="match status" value="1"/>
</dbReference>
<dbReference type="InterPro" id="IPR023298">
    <property type="entry name" value="ATPase_P-typ_TM_dom_sf"/>
</dbReference>
<feature type="transmembrane region" description="Helical" evidence="6">
    <location>
        <begin position="339"/>
        <end position="357"/>
    </location>
</feature>
<dbReference type="AlphaFoldDB" id="A0A136LXW7"/>
<keyword evidence="2" id="KW-1003">Cell membrane</keyword>
<dbReference type="EMBL" id="JYNZ01000003">
    <property type="protein sequence ID" value="KXK26485.1"/>
    <property type="molecule type" value="Genomic_DNA"/>
</dbReference>
<comment type="subcellular location">
    <subcellularLocation>
        <location evidence="1">Cell membrane</location>
        <topology evidence="1">Multi-pass membrane protein</topology>
    </subcellularLocation>
</comment>
<dbReference type="GO" id="GO:0016887">
    <property type="term" value="F:ATP hydrolysis activity"/>
    <property type="evidence" value="ECO:0007669"/>
    <property type="project" value="InterPro"/>
</dbReference>
<sequence length="401" mass="44123">MDEEAGKGNRLVAVAAKPLKTTKAARSDFEGMNFLGLIIVKDPVRVSVADSIQKIRQAGVEVKVITGDLRETSLNVLRTIKFAITDDEIISGKELAEISDENVLDETVMRCKLFYRTTPDQKMAIVQSLQRQNKRVGMMGDGVNDSPAIKKAEIGISVDNATDVTKEVADVVLLDSNFETIVAAIEEGRNIFQNLRKISVVLFSDALSESVLVVLSLIFALPLPLLPLHILWINLIIDGLPSIAISFDKSDGTLLRKKPRPHNQGILDKTVVSTVLIVSLLVDIVYFALFYILIRDGNSIEFARTVILAGIATSSVVFLYSAKTVDSNIITGMAFSNQILNLSVLSVIILLLGSVYWEPMQLLFDTVALDLDIWIVLIGLALMNVVILEIIKSVLHRIRKN</sequence>
<feature type="transmembrane region" description="Helical" evidence="6">
    <location>
        <begin position="229"/>
        <end position="249"/>
    </location>
</feature>
<dbReference type="NCBIfam" id="TIGR01494">
    <property type="entry name" value="ATPase_P-type"/>
    <property type="match status" value="1"/>
</dbReference>
<feature type="transmembrane region" description="Helical" evidence="6">
    <location>
        <begin position="300"/>
        <end position="319"/>
    </location>
</feature>
<dbReference type="GO" id="GO:0005886">
    <property type="term" value="C:plasma membrane"/>
    <property type="evidence" value="ECO:0007669"/>
    <property type="project" value="UniProtKB-SubCell"/>
</dbReference>
<feature type="transmembrane region" description="Helical" evidence="6">
    <location>
        <begin position="270"/>
        <end position="294"/>
    </location>
</feature>
<dbReference type="Gene3D" id="3.40.1110.10">
    <property type="entry name" value="Calcium-transporting ATPase, cytoplasmic domain N"/>
    <property type="match status" value="1"/>
</dbReference>
<evidence type="ECO:0000256" key="6">
    <source>
        <dbReference type="SAM" id="Phobius"/>
    </source>
</evidence>
<dbReference type="SUPFAM" id="SSF56784">
    <property type="entry name" value="HAD-like"/>
    <property type="match status" value="1"/>
</dbReference>
<evidence type="ECO:0000313" key="8">
    <source>
        <dbReference type="EMBL" id="KXK26485.1"/>
    </source>
</evidence>
<evidence type="ECO:0000259" key="7">
    <source>
        <dbReference type="Pfam" id="PF00689"/>
    </source>
</evidence>
<evidence type="ECO:0000256" key="1">
    <source>
        <dbReference type="ARBA" id="ARBA00004651"/>
    </source>
</evidence>
<dbReference type="EC" id="3.6.3.8" evidence="8"/>
<dbReference type="Gene3D" id="3.40.50.1000">
    <property type="entry name" value="HAD superfamily/HAD-like"/>
    <property type="match status" value="1"/>
</dbReference>
<dbReference type="PRINTS" id="PR00119">
    <property type="entry name" value="CATATPASE"/>
</dbReference>
<keyword evidence="3 6" id="KW-0812">Transmembrane</keyword>
<dbReference type="InterPro" id="IPR001757">
    <property type="entry name" value="P_typ_ATPase"/>
</dbReference>
<reference evidence="8 9" key="1">
    <citation type="submission" date="2015-02" db="EMBL/GenBank/DDBJ databases">
        <title>Improved understanding of the partial-nitritation anammox process through 23 genomes representing the majority of the microbial community.</title>
        <authorList>
            <person name="Speth D.R."/>
            <person name="In T Zandt M."/>
            <person name="Guerrero Cruz S."/>
            <person name="Jetten M.S."/>
            <person name="Dutilh B.E."/>
        </authorList>
    </citation>
    <scope>NUCLEOTIDE SEQUENCE [LARGE SCALE GENOMIC DNA]</scope>
    <source>
        <strain evidence="8">OLB20</strain>
    </source>
</reference>
<evidence type="ECO:0000256" key="4">
    <source>
        <dbReference type="ARBA" id="ARBA00022989"/>
    </source>
</evidence>
<dbReference type="PANTHER" id="PTHR43294">
    <property type="entry name" value="SODIUM/POTASSIUM-TRANSPORTING ATPASE SUBUNIT ALPHA"/>
    <property type="match status" value="1"/>
</dbReference>
<keyword evidence="4 6" id="KW-1133">Transmembrane helix</keyword>
<dbReference type="Pfam" id="PF00689">
    <property type="entry name" value="Cation_ATPase_C"/>
    <property type="match status" value="1"/>
</dbReference>
<accession>A0A136LXW7</accession>
<dbReference type="InterPro" id="IPR023214">
    <property type="entry name" value="HAD_sf"/>
</dbReference>
<organism evidence="8 9">
    <name type="scientific">candidate division WS6 bacterium OLB20</name>
    <dbReference type="NCBI Taxonomy" id="1617426"/>
    <lineage>
        <taxon>Bacteria</taxon>
        <taxon>Candidatus Dojkabacteria</taxon>
    </lineage>
</organism>
<proteinExistence type="predicted"/>
<dbReference type="PANTHER" id="PTHR43294:SF21">
    <property type="entry name" value="CATION TRANSPORTING ATPASE"/>
    <property type="match status" value="1"/>
</dbReference>
<evidence type="ECO:0000313" key="9">
    <source>
        <dbReference type="Proteomes" id="UP000070457"/>
    </source>
</evidence>
<gene>
    <name evidence="8" type="primary">yloB</name>
    <name evidence="8" type="ORF">TR69_WS6001000489</name>
</gene>
<dbReference type="InterPro" id="IPR036412">
    <property type="entry name" value="HAD-like_sf"/>
</dbReference>
<name>A0A136LXW7_9BACT</name>
<protein>
    <submittedName>
        <fullName evidence="8">Calcium-transporting ATPase</fullName>
        <ecNumber evidence="8">3.6.3.8</ecNumber>
    </submittedName>
</protein>
<feature type="transmembrane region" description="Helical" evidence="6">
    <location>
        <begin position="198"/>
        <end position="223"/>
    </location>
</feature>
<feature type="transmembrane region" description="Helical" evidence="6">
    <location>
        <begin position="373"/>
        <end position="391"/>
    </location>
</feature>
<dbReference type="Proteomes" id="UP000070457">
    <property type="component" value="Unassembled WGS sequence"/>
</dbReference>
<feature type="domain" description="Cation-transporting P-type ATPase C-terminal" evidence="7">
    <location>
        <begin position="222"/>
        <end position="393"/>
    </location>
</feature>
<dbReference type="InterPro" id="IPR023299">
    <property type="entry name" value="ATPase_P-typ_cyto_dom_N"/>
</dbReference>
<dbReference type="InterPro" id="IPR050510">
    <property type="entry name" value="Cation_transp_ATPase_P-type"/>
</dbReference>
<keyword evidence="5 6" id="KW-0472">Membrane</keyword>
<dbReference type="Gene3D" id="1.20.1110.10">
    <property type="entry name" value="Calcium-transporting ATPase, transmembrane domain"/>
    <property type="match status" value="1"/>
</dbReference>
<evidence type="ECO:0000256" key="2">
    <source>
        <dbReference type="ARBA" id="ARBA00022475"/>
    </source>
</evidence>
<comment type="caution">
    <text evidence="8">The sequence shown here is derived from an EMBL/GenBank/DDBJ whole genome shotgun (WGS) entry which is preliminary data.</text>
</comment>
<keyword evidence="8" id="KW-0378">Hydrolase</keyword>
<dbReference type="GO" id="GO:0005524">
    <property type="term" value="F:ATP binding"/>
    <property type="evidence" value="ECO:0007669"/>
    <property type="project" value="InterPro"/>
</dbReference>
<dbReference type="PRINTS" id="PR00120">
    <property type="entry name" value="HATPASE"/>
</dbReference>